<dbReference type="SUPFAM" id="SSF52317">
    <property type="entry name" value="Class I glutamine amidotransferase-like"/>
    <property type="match status" value="1"/>
</dbReference>
<dbReference type="Pfam" id="PF00117">
    <property type="entry name" value="GATase"/>
    <property type="match status" value="1"/>
</dbReference>
<dbReference type="AlphaFoldDB" id="A0A1M4VDB4"/>
<dbReference type="InterPro" id="IPR017926">
    <property type="entry name" value="GATASE"/>
</dbReference>
<evidence type="ECO:0000313" key="2">
    <source>
        <dbReference type="EMBL" id="SHE66915.1"/>
    </source>
</evidence>
<evidence type="ECO:0000259" key="1">
    <source>
        <dbReference type="Pfam" id="PF00117"/>
    </source>
</evidence>
<keyword evidence="2" id="KW-0315">Glutamine amidotransferase</keyword>
<dbReference type="EMBL" id="FQUL01000015">
    <property type="protein sequence ID" value="SHE66915.1"/>
    <property type="molecule type" value="Genomic_DNA"/>
</dbReference>
<organism evidence="2 3">
    <name type="scientific">Ferrithrix thermotolerans DSM 19514</name>
    <dbReference type="NCBI Taxonomy" id="1121881"/>
    <lineage>
        <taxon>Bacteria</taxon>
        <taxon>Bacillati</taxon>
        <taxon>Actinomycetota</taxon>
        <taxon>Acidimicrobiia</taxon>
        <taxon>Acidimicrobiales</taxon>
        <taxon>Acidimicrobiaceae</taxon>
        <taxon>Ferrithrix</taxon>
    </lineage>
</organism>
<name>A0A1M4VDB4_9ACTN</name>
<keyword evidence="2" id="KW-0808">Transferase</keyword>
<dbReference type="PANTHER" id="PTHR42695">
    <property type="entry name" value="GLUTAMINE AMIDOTRANSFERASE YLR126C-RELATED"/>
    <property type="match status" value="1"/>
</dbReference>
<sequence>MYAADSWNCSERESEEILKARDARLSILGICFGGQVIARSFGGIVPRAPHYEIGWHPVDSYGESLIPGGDWFQFHYDRGTTPPLARTLASSPKALQAFQMDTLLSLQFHPEVNVSVFRTWLDAGADVELGSL</sequence>
<proteinExistence type="predicted"/>
<dbReference type="InterPro" id="IPR029062">
    <property type="entry name" value="Class_I_gatase-like"/>
</dbReference>
<dbReference type="PANTHER" id="PTHR42695:SF5">
    <property type="entry name" value="GLUTAMINE AMIDOTRANSFERASE YLR126C-RELATED"/>
    <property type="match status" value="1"/>
</dbReference>
<dbReference type="Gene3D" id="3.40.50.880">
    <property type="match status" value="1"/>
</dbReference>
<reference evidence="3" key="1">
    <citation type="submission" date="2016-11" db="EMBL/GenBank/DDBJ databases">
        <authorList>
            <person name="Varghese N."/>
            <person name="Submissions S."/>
        </authorList>
    </citation>
    <scope>NUCLEOTIDE SEQUENCE [LARGE SCALE GENOMIC DNA]</scope>
    <source>
        <strain evidence="3">DSM 19514</strain>
    </source>
</reference>
<dbReference type="PROSITE" id="PS51273">
    <property type="entry name" value="GATASE_TYPE_1"/>
    <property type="match status" value="1"/>
</dbReference>
<dbReference type="STRING" id="1121881.SAMN02745225_01289"/>
<protein>
    <submittedName>
        <fullName evidence="2">Glutamine amidotransferase class-I</fullName>
    </submittedName>
</protein>
<gene>
    <name evidence="2" type="ORF">SAMN02745225_01289</name>
</gene>
<accession>A0A1M4VDB4</accession>
<dbReference type="InterPro" id="IPR044992">
    <property type="entry name" value="ChyE-like"/>
</dbReference>
<dbReference type="GO" id="GO:0005829">
    <property type="term" value="C:cytosol"/>
    <property type="evidence" value="ECO:0007669"/>
    <property type="project" value="TreeGrafter"/>
</dbReference>
<evidence type="ECO:0000313" key="3">
    <source>
        <dbReference type="Proteomes" id="UP000184295"/>
    </source>
</evidence>
<feature type="domain" description="Glutamine amidotransferase" evidence="1">
    <location>
        <begin position="14"/>
        <end position="117"/>
    </location>
</feature>
<dbReference type="GO" id="GO:0016740">
    <property type="term" value="F:transferase activity"/>
    <property type="evidence" value="ECO:0007669"/>
    <property type="project" value="UniProtKB-KW"/>
</dbReference>
<dbReference type="Proteomes" id="UP000184295">
    <property type="component" value="Unassembled WGS sequence"/>
</dbReference>
<keyword evidence="3" id="KW-1185">Reference proteome</keyword>